<evidence type="ECO:0000259" key="9">
    <source>
        <dbReference type="PROSITE" id="PS50893"/>
    </source>
</evidence>
<dbReference type="PANTHER" id="PTHR43499">
    <property type="entry name" value="ABC TRANSPORTER I FAMILY MEMBER 1"/>
    <property type="match status" value="1"/>
</dbReference>
<comment type="caution">
    <text evidence="10">The sequence shown here is derived from an EMBL/GenBank/DDBJ whole genome shotgun (WGS) entry which is preliminary data.</text>
</comment>
<keyword evidence="4" id="KW-0201">Cytochrome c-type biogenesis</keyword>
<dbReference type="Gene3D" id="3.40.50.300">
    <property type="entry name" value="P-loop containing nucleotide triphosphate hydrolases"/>
    <property type="match status" value="1"/>
</dbReference>
<keyword evidence="6" id="KW-1278">Translocase</keyword>
<reference evidence="10" key="2">
    <citation type="submission" date="2023-01" db="EMBL/GenBank/DDBJ databases">
        <authorList>
            <person name="Sun Q."/>
            <person name="Evtushenko L."/>
        </authorList>
    </citation>
    <scope>NUCLEOTIDE SEQUENCE</scope>
    <source>
        <strain evidence="10">VKM B-2789</strain>
    </source>
</reference>
<dbReference type="RefSeq" id="WP_213361659.1">
    <property type="nucleotide sequence ID" value="NZ_BSFM01000015.1"/>
</dbReference>
<evidence type="ECO:0000313" key="10">
    <source>
        <dbReference type="EMBL" id="GLK85434.1"/>
    </source>
</evidence>
<evidence type="ECO:0000256" key="2">
    <source>
        <dbReference type="ARBA" id="ARBA00022448"/>
    </source>
</evidence>
<evidence type="ECO:0000256" key="1">
    <source>
        <dbReference type="ARBA" id="ARBA00005417"/>
    </source>
</evidence>
<dbReference type="SUPFAM" id="SSF52540">
    <property type="entry name" value="P-loop containing nucleoside triphosphate hydrolases"/>
    <property type="match status" value="1"/>
</dbReference>
<evidence type="ECO:0000256" key="7">
    <source>
        <dbReference type="ARBA" id="ARBA00023136"/>
    </source>
</evidence>
<dbReference type="GO" id="GO:0017004">
    <property type="term" value="P:cytochrome complex assembly"/>
    <property type="evidence" value="ECO:0007669"/>
    <property type="project" value="UniProtKB-KW"/>
</dbReference>
<keyword evidence="7" id="KW-0472">Membrane</keyword>
<dbReference type="PANTHER" id="PTHR43499:SF1">
    <property type="entry name" value="ABC TRANSPORTER I FAMILY MEMBER 1"/>
    <property type="match status" value="1"/>
</dbReference>
<dbReference type="InterPro" id="IPR003439">
    <property type="entry name" value="ABC_transporter-like_ATP-bd"/>
</dbReference>
<evidence type="ECO:0000256" key="5">
    <source>
        <dbReference type="ARBA" id="ARBA00022840"/>
    </source>
</evidence>
<evidence type="ECO:0000313" key="11">
    <source>
        <dbReference type="Proteomes" id="UP001143330"/>
    </source>
</evidence>
<dbReference type="GO" id="GO:0016887">
    <property type="term" value="F:ATP hydrolysis activity"/>
    <property type="evidence" value="ECO:0007669"/>
    <property type="project" value="InterPro"/>
</dbReference>
<reference evidence="10" key="1">
    <citation type="journal article" date="2014" name="Int. J. Syst. Evol. Microbiol.">
        <title>Complete genome sequence of Corynebacterium casei LMG S-19264T (=DSM 44701T), isolated from a smear-ripened cheese.</title>
        <authorList>
            <consortium name="US DOE Joint Genome Institute (JGI-PGF)"/>
            <person name="Walter F."/>
            <person name="Albersmeier A."/>
            <person name="Kalinowski J."/>
            <person name="Ruckert C."/>
        </authorList>
    </citation>
    <scope>NUCLEOTIDE SEQUENCE</scope>
    <source>
        <strain evidence="10">VKM B-2789</strain>
    </source>
</reference>
<evidence type="ECO:0000256" key="4">
    <source>
        <dbReference type="ARBA" id="ARBA00022748"/>
    </source>
</evidence>
<dbReference type="PROSITE" id="PS00211">
    <property type="entry name" value="ABC_TRANSPORTER_1"/>
    <property type="match status" value="1"/>
</dbReference>
<feature type="region of interest" description="Disordered" evidence="8">
    <location>
        <begin position="203"/>
        <end position="233"/>
    </location>
</feature>
<dbReference type="NCBIfam" id="TIGR01189">
    <property type="entry name" value="ccmA"/>
    <property type="match status" value="1"/>
</dbReference>
<feature type="domain" description="ABC transporter" evidence="9">
    <location>
        <begin position="3"/>
        <end position="231"/>
    </location>
</feature>
<dbReference type="Pfam" id="PF00005">
    <property type="entry name" value="ABC_tran"/>
    <property type="match status" value="1"/>
</dbReference>
<sequence>MRLVVRELACRRGARELFRGLGFTVEAGRALVVTGPNGAGKSSLLRLLAGLAPPVAGSIRLEGAPESDTFGEQVHYLGHLDAHKLALSAADNLRFWRDLLGRGPSQGSVLGVEAAMEEVGLGGLGALPVAVLSAGQKRRLALARLLVAERPLWILDEPTTALDSSAQALFTALARAHTAKGGLLVAATHAPLDLGPSESLDIGAHAARTARDPDGGDPDGVDPDAAFAGEASS</sequence>
<keyword evidence="11" id="KW-1185">Reference proteome</keyword>
<protein>
    <submittedName>
        <fullName evidence="10">Cytochrome c biogenesis ATP-binding export protein CcmA</fullName>
    </submittedName>
</protein>
<dbReference type="GO" id="GO:0005524">
    <property type="term" value="F:ATP binding"/>
    <property type="evidence" value="ECO:0007669"/>
    <property type="project" value="UniProtKB-KW"/>
</dbReference>
<dbReference type="GO" id="GO:0022857">
    <property type="term" value="F:transmembrane transporter activity"/>
    <property type="evidence" value="ECO:0007669"/>
    <property type="project" value="InterPro"/>
</dbReference>
<dbReference type="Proteomes" id="UP001143330">
    <property type="component" value="Unassembled WGS sequence"/>
</dbReference>
<evidence type="ECO:0000256" key="8">
    <source>
        <dbReference type="SAM" id="MobiDB-lite"/>
    </source>
</evidence>
<dbReference type="EMBL" id="BSFM01000015">
    <property type="protein sequence ID" value="GLK85434.1"/>
    <property type="molecule type" value="Genomic_DNA"/>
</dbReference>
<name>A0A9W6NBE4_9HYPH</name>
<dbReference type="InterPro" id="IPR005895">
    <property type="entry name" value="ABC_transptr_haem_export_CcmA"/>
</dbReference>
<keyword evidence="2" id="KW-0813">Transport</keyword>
<comment type="similarity">
    <text evidence="1">Belongs to the ABC transporter superfamily.</text>
</comment>
<gene>
    <name evidence="10" type="primary">ccmA</name>
    <name evidence="10" type="ORF">GCM10017653_35040</name>
</gene>
<dbReference type="PROSITE" id="PS50893">
    <property type="entry name" value="ABC_TRANSPORTER_2"/>
    <property type="match status" value="1"/>
</dbReference>
<dbReference type="InterPro" id="IPR027417">
    <property type="entry name" value="P-loop_NTPase"/>
</dbReference>
<accession>A0A9W6NBE4</accession>
<proteinExistence type="inferred from homology"/>
<keyword evidence="5 10" id="KW-0067">ATP-binding</keyword>
<dbReference type="AlphaFoldDB" id="A0A9W6NBE4"/>
<evidence type="ECO:0000256" key="3">
    <source>
        <dbReference type="ARBA" id="ARBA00022741"/>
    </source>
</evidence>
<dbReference type="InterPro" id="IPR003593">
    <property type="entry name" value="AAA+_ATPase"/>
</dbReference>
<dbReference type="InterPro" id="IPR017871">
    <property type="entry name" value="ABC_transporter-like_CS"/>
</dbReference>
<organism evidence="10 11">
    <name type="scientific">Ancylobacter defluvii</name>
    <dbReference type="NCBI Taxonomy" id="1282440"/>
    <lineage>
        <taxon>Bacteria</taxon>
        <taxon>Pseudomonadati</taxon>
        <taxon>Pseudomonadota</taxon>
        <taxon>Alphaproteobacteria</taxon>
        <taxon>Hyphomicrobiales</taxon>
        <taxon>Xanthobacteraceae</taxon>
        <taxon>Ancylobacter</taxon>
    </lineage>
</organism>
<evidence type="ECO:0000256" key="6">
    <source>
        <dbReference type="ARBA" id="ARBA00022967"/>
    </source>
</evidence>
<keyword evidence="3" id="KW-0547">Nucleotide-binding</keyword>
<dbReference type="SMART" id="SM00382">
    <property type="entry name" value="AAA"/>
    <property type="match status" value="1"/>
</dbReference>